<comment type="caution">
    <text evidence="6">The sequence shown here is derived from an EMBL/GenBank/DDBJ whole genome shotgun (WGS) entry which is preliminary data.</text>
</comment>
<dbReference type="CDD" id="cd00041">
    <property type="entry name" value="CUB"/>
    <property type="match status" value="3"/>
</dbReference>
<dbReference type="SMART" id="SM00060">
    <property type="entry name" value="FN3"/>
    <property type="match status" value="4"/>
</dbReference>
<accession>A0ABP7UIQ2</accession>
<evidence type="ECO:0000313" key="7">
    <source>
        <dbReference type="Proteomes" id="UP001500426"/>
    </source>
</evidence>
<evidence type="ECO:0000313" key="6">
    <source>
        <dbReference type="EMBL" id="GAA4044232.1"/>
    </source>
</evidence>
<dbReference type="CDD" id="cd00063">
    <property type="entry name" value="FN3"/>
    <property type="match status" value="3"/>
</dbReference>
<evidence type="ECO:0000256" key="2">
    <source>
        <dbReference type="ARBA" id="ARBA00023157"/>
    </source>
</evidence>
<dbReference type="Gene3D" id="2.60.40.10">
    <property type="entry name" value="Immunoglobulins"/>
    <property type="match status" value="4"/>
</dbReference>
<evidence type="ECO:0000256" key="3">
    <source>
        <dbReference type="SAM" id="SignalP"/>
    </source>
</evidence>
<evidence type="ECO:0000256" key="1">
    <source>
        <dbReference type="ARBA" id="ARBA00022729"/>
    </source>
</evidence>
<feature type="domain" description="Fibronectin type-III" evidence="5">
    <location>
        <begin position="139"/>
        <end position="226"/>
    </location>
</feature>
<feature type="domain" description="Fibronectin type-III" evidence="5">
    <location>
        <begin position="548"/>
        <end position="638"/>
    </location>
</feature>
<dbReference type="SUPFAM" id="SSF49265">
    <property type="entry name" value="Fibronectin type III"/>
    <property type="match status" value="2"/>
</dbReference>
<dbReference type="InterPro" id="IPR055353">
    <property type="entry name" value="DUF7619"/>
</dbReference>
<proteinExistence type="predicted"/>
<dbReference type="EMBL" id="BAABCS010000004">
    <property type="protein sequence ID" value="GAA4044232.1"/>
    <property type="molecule type" value="Genomic_DNA"/>
</dbReference>
<dbReference type="Pfam" id="PF18962">
    <property type="entry name" value="Por_Secre_tail"/>
    <property type="match status" value="1"/>
</dbReference>
<dbReference type="Gene3D" id="2.60.120.290">
    <property type="entry name" value="Spermadhesin, CUB domain"/>
    <property type="match status" value="3"/>
</dbReference>
<name>A0ABP7UIQ2_9FLAO</name>
<feature type="domain" description="CUB" evidence="4">
    <location>
        <begin position="27"/>
        <end position="132"/>
    </location>
</feature>
<dbReference type="Pfam" id="PF24595">
    <property type="entry name" value="DUF7619"/>
    <property type="match status" value="1"/>
</dbReference>
<dbReference type="NCBIfam" id="TIGR04183">
    <property type="entry name" value="Por_Secre_tail"/>
    <property type="match status" value="1"/>
</dbReference>
<organism evidence="6 7">
    <name type="scientific">Flavobacterium chungnamense</name>
    <dbReference type="NCBI Taxonomy" id="706182"/>
    <lineage>
        <taxon>Bacteria</taxon>
        <taxon>Pseudomonadati</taxon>
        <taxon>Bacteroidota</taxon>
        <taxon>Flavobacteriia</taxon>
        <taxon>Flavobacteriales</taxon>
        <taxon>Flavobacteriaceae</taxon>
        <taxon>Flavobacterium</taxon>
    </lineage>
</organism>
<dbReference type="InterPro" id="IPR035914">
    <property type="entry name" value="Sperma_CUB_dom_sf"/>
</dbReference>
<dbReference type="InterPro" id="IPR003961">
    <property type="entry name" value="FN3_dom"/>
</dbReference>
<dbReference type="InterPro" id="IPR000859">
    <property type="entry name" value="CUB_dom"/>
</dbReference>
<feature type="chain" id="PRO_5045201706" description="T9SS type A sorting domain-containing protein" evidence="3">
    <location>
        <begin position="22"/>
        <end position="1221"/>
    </location>
</feature>
<dbReference type="Pfam" id="PF00041">
    <property type="entry name" value="fn3"/>
    <property type="match status" value="2"/>
</dbReference>
<sequence length="1221" mass="129886">MKKQLLLSFFALIFGTFLTLAQTTPVCGETFTDPAGATTNYANNSNVTTTICPSNPGEFVTVSFTSFALENNFDRLKIYNGTSASAPLIADLTGSTIPSAYTSSDISGCLTFVFTSDTSINQAGWVANITCGSTPICLAPISVNATPTNNTSVVLNWVDPNQGIGPWEILLTANGTAISQTIIAQSNPFDLTGLTPGVIYTASVRSICGNTTSNWSSPITFTTGTTATCTEPTNIAISGVTTTTANINWAISSNNSQWEVFIAPCGTPNPTPNNTGVLVTTNTYQAVGLNPNTCYSVFIRSICSTTSTSSWSQAHTFTTLANTTNPLTCGSIFTDPEGSSTSYSNNANSTVTICPTNTGNQVTVTFTSFSLEANYDGLYVYNGNSITSPQIASANGAANVPGGLAGAYWGTTLPGPFTSTHSSGCLTFVFRSDTSVVQSGWIANITCGVAPTCPKPTNLVVTGITTTSATLGWVNNSSATSWEVIALPCGTAPTATSVGIVTTVNPYTFTNLTPNSCYQLYVRAICSPSDISDWSVGATLNTPATCPKPTALITSAVTSQSASVAWTNNSTASSWEVVALPCNTVPDSSTTGTITTTNPFIVNGLTANTCYSIFVRAICSAIDSSDWSNGISINTMPTPPICGGVFVDNGGSIANYTNNADNTYTICPTNPGEVVTVTFTQFDTETNWDGLYVFDGNSITSPQIPSTNGAAQVPGGLAGSFWGTTIPGPFTSSDPSGCLTFRFRSDSSVVRSGWSANITCGLDLDKIILVAFNDQNNNGIKDSGETYFTNGSFNYQQNNTGPITNAFSSTGRQTVYDSNPVNTYDFSYSIQTEYLPYYSSGTTSFNDVNIPVGSGTQILYFPIVLTQAYNDVTISIVPMGSPRPGLTYTNKIVYKNLGVAATDGTITFEKPTQVTITAISQTGTIANATGFTYNFTNLLPNETRVFYVTMSVPASPVVNLGDLLIANATISAPSNDINLTNNSTRITQIVVNSFDPNDKMESHGEEILFSQFNQNEDLIYTIRFQNYGTANAIDVRIEDVLDSQIDPESIRMISSSHNYVMTRVNNNIVWNFNNIQLVPISVNEELSMGYVQFRIKLNPGFAVGSIIPNTASIYFDSNPAIVTNTFTTEFTAALNNQAFDGTNFKLYPNPASQFINISLNNTSEIIDNVIIYDVLGKIIKEVKSISSNSSTIDTSSFSKGVYLLEISTENGLKQNKKLVIK</sequence>
<feature type="domain" description="Fibronectin type-III" evidence="5">
    <location>
        <begin position="231"/>
        <end position="322"/>
    </location>
</feature>
<dbReference type="RefSeq" id="WP_345090720.1">
    <property type="nucleotide sequence ID" value="NZ_BAABCS010000004.1"/>
</dbReference>
<feature type="domain" description="Fibronectin type-III" evidence="5">
    <location>
        <begin position="455"/>
        <end position="545"/>
    </location>
</feature>
<dbReference type="SUPFAM" id="SSF49854">
    <property type="entry name" value="Spermadhesin, CUB domain"/>
    <property type="match status" value="3"/>
</dbReference>
<feature type="domain" description="CUB" evidence="4">
    <location>
        <begin position="642"/>
        <end position="761"/>
    </location>
</feature>
<dbReference type="PROSITE" id="PS01180">
    <property type="entry name" value="CUB"/>
    <property type="match status" value="2"/>
</dbReference>
<feature type="signal peptide" evidence="3">
    <location>
        <begin position="1"/>
        <end position="21"/>
    </location>
</feature>
<dbReference type="Proteomes" id="UP001500426">
    <property type="component" value="Unassembled WGS sequence"/>
</dbReference>
<dbReference type="Pfam" id="PF00431">
    <property type="entry name" value="CUB"/>
    <property type="match status" value="2"/>
</dbReference>
<dbReference type="SMART" id="SM00042">
    <property type="entry name" value="CUB"/>
    <property type="match status" value="3"/>
</dbReference>
<reference evidence="7" key="1">
    <citation type="journal article" date="2019" name="Int. J. Syst. Evol. Microbiol.">
        <title>The Global Catalogue of Microorganisms (GCM) 10K type strain sequencing project: providing services to taxonomists for standard genome sequencing and annotation.</title>
        <authorList>
            <consortium name="The Broad Institute Genomics Platform"/>
            <consortium name="The Broad Institute Genome Sequencing Center for Infectious Disease"/>
            <person name="Wu L."/>
            <person name="Ma J."/>
        </authorList>
    </citation>
    <scope>NUCLEOTIDE SEQUENCE [LARGE SCALE GENOMIC DNA]</scope>
    <source>
        <strain evidence="7">JCM 17068</strain>
    </source>
</reference>
<protein>
    <recommendedName>
        <fullName evidence="8">T9SS type A sorting domain-containing protein</fullName>
    </recommendedName>
</protein>
<dbReference type="PROSITE" id="PS50853">
    <property type="entry name" value="FN3"/>
    <property type="match status" value="4"/>
</dbReference>
<dbReference type="PANTHER" id="PTHR39385">
    <property type="entry name" value="PROTEIN CBG20422"/>
    <property type="match status" value="1"/>
</dbReference>
<dbReference type="PANTHER" id="PTHR39385:SF4">
    <property type="entry name" value="CUB DOMAIN-CONTAINING PROTEIN"/>
    <property type="match status" value="1"/>
</dbReference>
<evidence type="ECO:0000259" key="5">
    <source>
        <dbReference type="PROSITE" id="PS50853"/>
    </source>
</evidence>
<keyword evidence="1 3" id="KW-0732">Signal</keyword>
<keyword evidence="7" id="KW-1185">Reference proteome</keyword>
<dbReference type="InterPro" id="IPR013783">
    <property type="entry name" value="Ig-like_fold"/>
</dbReference>
<evidence type="ECO:0008006" key="8">
    <source>
        <dbReference type="Google" id="ProtNLM"/>
    </source>
</evidence>
<dbReference type="Gene3D" id="2.60.40.740">
    <property type="match status" value="1"/>
</dbReference>
<dbReference type="InterPro" id="IPR036116">
    <property type="entry name" value="FN3_sf"/>
</dbReference>
<keyword evidence="2" id="KW-1015">Disulfide bond</keyword>
<dbReference type="InterPro" id="IPR026444">
    <property type="entry name" value="Secre_tail"/>
</dbReference>
<gene>
    <name evidence="6" type="ORF">GCM10022388_06850</name>
</gene>
<evidence type="ECO:0000259" key="4">
    <source>
        <dbReference type="PROSITE" id="PS01180"/>
    </source>
</evidence>